<protein>
    <submittedName>
        <fullName evidence="1">3-phosphoshikimate 1-carboxyvinyltransferase</fullName>
    </submittedName>
</protein>
<keyword evidence="1" id="KW-0808">Transferase</keyword>
<gene>
    <name evidence="1" type="ORF">STAS_20636</name>
</gene>
<dbReference type="PANTHER" id="PTHR33116:SF86">
    <property type="entry name" value="REVERSE TRANSCRIPTASE DOMAIN-CONTAINING PROTEIN"/>
    <property type="match status" value="1"/>
</dbReference>
<dbReference type="Proteomes" id="UP000325081">
    <property type="component" value="Unassembled WGS sequence"/>
</dbReference>
<dbReference type="GO" id="GO:0016740">
    <property type="term" value="F:transferase activity"/>
    <property type="evidence" value="ECO:0007669"/>
    <property type="project" value="UniProtKB-KW"/>
</dbReference>
<comment type="caution">
    <text evidence="1">The sequence shown here is derived from an EMBL/GenBank/DDBJ whole genome shotgun (WGS) entry which is preliminary data.</text>
</comment>
<sequence>MPLGIGKSKKEVFESVLVAVRRKLESWKNSFLSTTGKEVLIKSVLNAIPVFIMSVFCLPKGICKAFSKLCAIFWWSFGDLRVDWAFQDVQLFSDALILKEIRRLLTSISPVDQSLKLRKLKALLGCDCWLTVKNSYQHFLKREVKDGINTRIYKNPWLQGTKTDIPSFKANCNHQLTMVSELMEEGHKHWNGAIKEVFDEAVVEQILKMRNLDPFQKDKWVWSVDTKGKFSVNSAYSLFVRNKVLILDRTEGSVSGVKEKQFSGTLHVANILRKRGMDVDWGTFKDWWWQVIELNKSEISEARIQLSTYILWWLWKAQNLWVLREEWLPKRVIVKNARREWSEFLSSRTK</sequence>
<dbReference type="AlphaFoldDB" id="A0A5A7QEZ1"/>
<dbReference type="EMBL" id="BKCP01006737">
    <property type="protein sequence ID" value="GER43770.1"/>
    <property type="molecule type" value="Genomic_DNA"/>
</dbReference>
<dbReference type="PANTHER" id="PTHR33116">
    <property type="entry name" value="REVERSE TRANSCRIPTASE ZINC-BINDING DOMAIN-CONTAINING PROTEIN-RELATED-RELATED"/>
    <property type="match status" value="1"/>
</dbReference>
<name>A0A5A7QEZ1_STRAF</name>
<organism evidence="1 2">
    <name type="scientific">Striga asiatica</name>
    <name type="common">Asiatic witchweed</name>
    <name type="synonym">Buchnera asiatica</name>
    <dbReference type="NCBI Taxonomy" id="4170"/>
    <lineage>
        <taxon>Eukaryota</taxon>
        <taxon>Viridiplantae</taxon>
        <taxon>Streptophyta</taxon>
        <taxon>Embryophyta</taxon>
        <taxon>Tracheophyta</taxon>
        <taxon>Spermatophyta</taxon>
        <taxon>Magnoliopsida</taxon>
        <taxon>eudicotyledons</taxon>
        <taxon>Gunneridae</taxon>
        <taxon>Pentapetalae</taxon>
        <taxon>asterids</taxon>
        <taxon>lamiids</taxon>
        <taxon>Lamiales</taxon>
        <taxon>Orobanchaceae</taxon>
        <taxon>Buchnereae</taxon>
        <taxon>Striga</taxon>
    </lineage>
</organism>
<keyword evidence="2" id="KW-1185">Reference proteome</keyword>
<reference evidence="2" key="1">
    <citation type="journal article" date="2019" name="Curr. Biol.">
        <title>Genome Sequence of Striga asiatica Provides Insight into the Evolution of Plant Parasitism.</title>
        <authorList>
            <person name="Yoshida S."/>
            <person name="Kim S."/>
            <person name="Wafula E.K."/>
            <person name="Tanskanen J."/>
            <person name="Kim Y.M."/>
            <person name="Honaas L."/>
            <person name="Yang Z."/>
            <person name="Spallek T."/>
            <person name="Conn C.E."/>
            <person name="Ichihashi Y."/>
            <person name="Cheong K."/>
            <person name="Cui S."/>
            <person name="Der J.P."/>
            <person name="Gundlach H."/>
            <person name="Jiao Y."/>
            <person name="Hori C."/>
            <person name="Ishida J.K."/>
            <person name="Kasahara H."/>
            <person name="Kiba T."/>
            <person name="Kim M.S."/>
            <person name="Koo N."/>
            <person name="Laohavisit A."/>
            <person name="Lee Y.H."/>
            <person name="Lumba S."/>
            <person name="McCourt P."/>
            <person name="Mortimer J.C."/>
            <person name="Mutuku J.M."/>
            <person name="Nomura T."/>
            <person name="Sasaki-Sekimoto Y."/>
            <person name="Seto Y."/>
            <person name="Wang Y."/>
            <person name="Wakatake T."/>
            <person name="Sakakibara H."/>
            <person name="Demura T."/>
            <person name="Yamaguchi S."/>
            <person name="Yoneyama K."/>
            <person name="Manabe R.I."/>
            <person name="Nelson D.C."/>
            <person name="Schulman A.H."/>
            <person name="Timko M.P."/>
            <person name="dePamphilis C.W."/>
            <person name="Choi D."/>
            <person name="Shirasu K."/>
        </authorList>
    </citation>
    <scope>NUCLEOTIDE SEQUENCE [LARGE SCALE GENOMIC DNA]</scope>
    <source>
        <strain evidence="2">cv. UVA1</strain>
    </source>
</reference>
<proteinExistence type="predicted"/>
<evidence type="ECO:0000313" key="1">
    <source>
        <dbReference type="EMBL" id="GER43770.1"/>
    </source>
</evidence>
<accession>A0A5A7QEZ1</accession>
<dbReference type="OrthoDB" id="998808at2759"/>
<evidence type="ECO:0000313" key="2">
    <source>
        <dbReference type="Proteomes" id="UP000325081"/>
    </source>
</evidence>